<evidence type="ECO:0000313" key="3">
    <source>
        <dbReference type="Proteomes" id="UP001485226"/>
    </source>
</evidence>
<feature type="transmembrane region" description="Helical" evidence="1">
    <location>
        <begin position="34"/>
        <end position="63"/>
    </location>
</feature>
<feature type="transmembrane region" description="Helical" evidence="1">
    <location>
        <begin position="164"/>
        <end position="182"/>
    </location>
</feature>
<name>A0ABU9ITU4_9FLAO</name>
<evidence type="ECO:0008006" key="4">
    <source>
        <dbReference type="Google" id="ProtNLM"/>
    </source>
</evidence>
<keyword evidence="1" id="KW-0812">Transmembrane</keyword>
<gene>
    <name evidence="2" type="ORF">AAEO57_18825</name>
</gene>
<feature type="transmembrane region" description="Helical" evidence="1">
    <location>
        <begin position="203"/>
        <end position="229"/>
    </location>
</feature>
<sequence length="263" mass="28837">MKSTLNQIEEIKNNGYNIDFSEVFTNTFENYKKIAIYAGLILLVISILSFFLGGGIFASIYGVENFNKEFLESLQKQEPTPEMLLIYTAVIVGLTAIFGPFSAGFLKMADCAEKDQSFNFSTIFTYYKAPYFSRIFIASLLISLLTGLISVGLNFIGITFIDTLLSLGISLFTSLTIPLIIFGNLNTTDAIKSSIIIVSKQPVVIALLLIVAFIGSLVGFIGCCIGVVFTIPITYSVKYAIYSAIIGIENQDSIDSIGQSDWE</sequence>
<comment type="caution">
    <text evidence="2">The sequence shown here is derived from an EMBL/GenBank/DDBJ whole genome shotgun (WGS) entry which is preliminary data.</text>
</comment>
<organism evidence="2 3">
    <name type="scientific">Flavobacterium calami</name>
    <dbReference type="NCBI Taxonomy" id="3139144"/>
    <lineage>
        <taxon>Bacteria</taxon>
        <taxon>Pseudomonadati</taxon>
        <taxon>Bacteroidota</taxon>
        <taxon>Flavobacteriia</taxon>
        <taxon>Flavobacteriales</taxon>
        <taxon>Flavobacteriaceae</taxon>
        <taxon>Flavobacterium</taxon>
    </lineage>
</organism>
<accession>A0ABU9ITU4</accession>
<dbReference type="Proteomes" id="UP001485226">
    <property type="component" value="Unassembled WGS sequence"/>
</dbReference>
<keyword evidence="3" id="KW-1185">Reference proteome</keyword>
<evidence type="ECO:0000256" key="1">
    <source>
        <dbReference type="SAM" id="Phobius"/>
    </source>
</evidence>
<protein>
    <recommendedName>
        <fullName evidence="4">Beta-carotene 15,15'-monooxygenase</fullName>
    </recommendedName>
</protein>
<feature type="transmembrane region" description="Helical" evidence="1">
    <location>
        <begin position="135"/>
        <end position="158"/>
    </location>
</feature>
<keyword evidence="1" id="KW-1133">Transmembrane helix</keyword>
<keyword evidence="1" id="KW-0472">Membrane</keyword>
<proteinExistence type="predicted"/>
<dbReference type="EMBL" id="JBBYHS010000024">
    <property type="protein sequence ID" value="MEL1255855.1"/>
    <property type="molecule type" value="Genomic_DNA"/>
</dbReference>
<dbReference type="RefSeq" id="WP_341694583.1">
    <property type="nucleotide sequence ID" value="NZ_JBBYHS010000024.1"/>
</dbReference>
<feature type="transmembrane region" description="Helical" evidence="1">
    <location>
        <begin position="83"/>
        <end position="106"/>
    </location>
</feature>
<evidence type="ECO:0000313" key="2">
    <source>
        <dbReference type="EMBL" id="MEL1255855.1"/>
    </source>
</evidence>
<reference evidence="2 3" key="1">
    <citation type="submission" date="2024-04" db="EMBL/GenBank/DDBJ databases">
        <title>Flavobacterium sp. DGU38 16S ribosomal RNA gene Genome sequencing and assembly.</title>
        <authorList>
            <person name="Park S."/>
        </authorList>
    </citation>
    <scope>NUCLEOTIDE SEQUENCE [LARGE SCALE GENOMIC DNA]</scope>
    <source>
        <strain evidence="2 3">DGU38</strain>
    </source>
</reference>